<proteinExistence type="inferred from homology"/>
<feature type="transmembrane region" description="Helical" evidence="4">
    <location>
        <begin position="204"/>
        <end position="225"/>
    </location>
</feature>
<feature type="transmembrane region" description="Helical" evidence="4">
    <location>
        <begin position="451"/>
        <end position="473"/>
    </location>
</feature>
<dbReference type="SUPFAM" id="SSF103473">
    <property type="entry name" value="MFS general substrate transporter"/>
    <property type="match status" value="1"/>
</dbReference>
<keyword evidence="6" id="KW-1185">Reference proteome</keyword>
<dbReference type="RefSeq" id="XP_003673190.1">
    <property type="nucleotide sequence ID" value="XM_003673142.1"/>
</dbReference>
<feature type="transmembrane region" description="Helical" evidence="4">
    <location>
        <begin position="127"/>
        <end position="149"/>
    </location>
</feature>
<feature type="transmembrane region" description="Helical" evidence="4">
    <location>
        <begin position="346"/>
        <end position="365"/>
    </location>
</feature>
<dbReference type="PANTHER" id="PTHR11360">
    <property type="entry name" value="MONOCARBOXYLATE TRANSPORTER"/>
    <property type="match status" value="1"/>
</dbReference>
<feature type="transmembrane region" description="Helical" evidence="4">
    <location>
        <begin position="94"/>
        <end position="115"/>
    </location>
</feature>
<dbReference type="Proteomes" id="UP000001640">
    <property type="component" value="Chromosome 1"/>
</dbReference>
<evidence type="ECO:0000313" key="5">
    <source>
        <dbReference type="EMBL" id="CCC66799.1"/>
    </source>
</evidence>
<evidence type="ECO:0000256" key="3">
    <source>
        <dbReference type="SAM" id="MobiDB-lite"/>
    </source>
</evidence>
<gene>
    <name evidence="5" type="primary">NCAS0A02410</name>
    <name evidence="5" type="ordered locus">NCAS_0A02410</name>
</gene>
<protein>
    <recommendedName>
        <fullName evidence="7">Nodulin-like domain-containing protein</fullName>
    </recommendedName>
</protein>
<feature type="transmembrane region" description="Helical" evidence="4">
    <location>
        <begin position="30"/>
        <end position="52"/>
    </location>
</feature>
<accession>G0V5R1</accession>
<evidence type="ECO:0008006" key="7">
    <source>
        <dbReference type="Google" id="ProtNLM"/>
    </source>
</evidence>
<dbReference type="KEGG" id="ncs:NCAS_0A02410"/>
<keyword evidence="4" id="KW-0472">Membrane</keyword>
<comment type="similarity">
    <text evidence="2">Belongs to the major facilitator superfamily. Monocarboxylate porter (TC 2.A.1.13) family.</text>
</comment>
<dbReference type="InterPro" id="IPR050327">
    <property type="entry name" value="Proton-linked_MCT"/>
</dbReference>
<dbReference type="OrthoDB" id="199930at2759"/>
<sequence>MPLSRLEHCLSYHLRLLLPQVLSPRSSHRVAYTFSLLSAITSGFITLISLYTHPWQEHLNYSSWQINMISSVTNLGMYLTPPILGVIADNHGPITLSIISVLGFIPSYLYVGHVFKHPDIANSESSFNLTLLCFTLIGISTSALYFSALITCTKLYPSRKLLSISLPTTCYGISSVFGSQLLRIPWFWSKSHGLLDLGRVFESFALIYIVIGLLAWIATSVVSMLNDNEEKESSKLSQEHIREQEHDHEQQPLLPRSDESTENHNPMLIFKDPMTYLFGISMLLSLGPLEMFVTNMSSLSNLIIKRNIVSLSSELLSIYAISSTLSRLSTGLLVDFLTARKISLKWILMTLLSLGFIAQLLILNLTNPSRLADTKDILWTGILFGIIYGGLFTIYPTIILIVYGEALFGTAYGSLLIPTAVGSILSCMSYAKTYDSRCHQEGATTTCINPVYYLTSTQLVLSMGVTLIVFFAWKRRRISL</sequence>
<dbReference type="EMBL" id="HE576752">
    <property type="protein sequence ID" value="CCC66799.1"/>
    <property type="molecule type" value="Genomic_DNA"/>
</dbReference>
<evidence type="ECO:0000313" key="6">
    <source>
        <dbReference type="Proteomes" id="UP000001640"/>
    </source>
</evidence>
<evidence type="ECO:0000256" key="4">
    <source>
        <dbReference type="SAM" id="Phobius"/>
    </source>
</evidence>
<feature type="transmembrane region" description="Helical" evidence="4">
    <location>
        <begin position="410"/>
        <end position="431"/>
    </location>
</feature>
<evidence type="ECO:0000256" key="2">
    <source>
        <dbReference type="ARBA" id="ARBA00006727"/>
    </source>
</evidence>
<dbReference type="InterPro" id="IPR036259">
    <property type="entry name" value="MFS_trans_sf"/>
</dbReference>
<reference key="2">
    <citation type="submission" date="2011-08" db="EMBL/GenBank/DDBJ databases">
        <title>Genome sequence of Naumovozyma castellii.</title>
        <authorList>
            <person name="Gordon J.L."/>
            <person name="Armisen D."/>
            <person name="Proux-Wera E."/>
            <person name="OhEigeartaigh S.S."/>
            <person name="Byrne K.P."/>
            <person name="Wolfe K.H."/>
        </authorList>
    </citation>
    <scope>NUCLEOTIDE SEQUENCE</scope>
    <source>
        <strain>Type strain:CBS 4309</strain>
    </source>
</reference>
<dbReference type="InParanoid" id="G0V5R1"/>
<comment type="subcellular location">
    <subcellularLocation>
        <location evidence="1">Membrane</location>
        <topology evidence="1">Multi-pass membrane protein</topology>
    </subcellularLocation>
</comment>
<dbReference type="GO" id="GO:0022857">
    <property type="term" value="F:transmembrane transporter activity"/>
    <property type="evidence" value="ECO:0007669"/>
    <property type="project" value="InterPro"/>
</dbReference>
<feature type="region of interest" description="Disordered" evidence="3">
    <location>
        <begin position="233"/>
        <end position="262"/>
    </location>
</feature>
<dbReference type="CDD" id="cd17354">
    <property type="entry name" value="MFS_Mch1p_like"/>
    <property type="match status" value="1"/>
</dbReference>
<name>G0V5R1_NAUCA</name>
<dbReference type="eggNOG" id="ENOG502QTNE">
    <property type="taxonomic scope" value="Eukaryota"/>
</dbReference>
<dbReference type="HOGENOM" id="CLU_012596_3_0_1"/>
<dbReference type="Pfam" id="PF07690">
    <property type="entry name" value="MFS_1"/>
    <property type="match status" value="1"/>
</dbReference>
<organism evidence="5 6">
    <name type="scientific">Naumovozyma castellii</name>
    <name type="common">Yeast</name>
    <name type="synonym">Saccharomyces castellii</name>
    <dbReference type="NCBI Taxonomy" id="27288"/>
    <lineage>
        <taxon>Eukaryota</taxon>
        <taxon>Fungi</taxon>
        <taxon>Dikarya</taxon>
        <taxon>Ascomycota</taxon>
        <taxon>Saccharomycotina</taxon>
        <taxon>Saccharomycetes</taxon>
        <taxon>Saccharomycetales</taxon>
        <taxon>Saccharomycetaceae</taxon>
        <taxon>Naumovozyma</taxon>
    </lineage>
</organism>
<keyword evidence="4" id="KW-0812">Transmembrane</keyword>
<evidence type="ECO:0000256" key="1">
    <source>
        <dbReference type="ARBA" id="ARBA00004141"/>
    </source>
</evidence>
<dbReference type="Gene3D" id="1.20.1250.20">
    <property type="entry name" value="MFS general substrate transporter like domains"/>
    <property type="match status" value="1"/>
</dbReference>
<feature type="transmembrane region" description="Helical" evidence="4">
    <location>
        <begin position="64"/>
        <end position="87"/>
    </location>
</feature>
<dbReference type="GO" id="GO:0000329">
    <property type="term" value="C:fungal-type vacuole membrane"/>
    <property type="evidence" value="ECO:0007669"/>
    <property type="project" value="EnsemblFungi"/>
</dbReference>
<reference evidence="5 6" key="1">
    <citation type="journal article" date="2011" name="Proc. Natl. Acad. Sci. U.S.A.">
        <title>Evolutionary erosion of yeast sex chromosomes by mating-type switching accidents.</title>
        <authorList>
            <person name="Gordon J.L."/>
            <person name="Armisen D."/>
            <person name="Proux-Wera E."/>
            <person name="Oheigeartaigh S.S."/>
            <person name="Byrne K.P."/>
            <person name="Wolfe K.H."/>
        </authorList>
    </citation>
    <scope>NUCLEOTIDE SEQUENCE [LARGE SCALE GENOMIC DNA]</scope>
    <source>
        <strain evidence="6">ATCC 76901 / BCRC 22586 / CBS 4309 / NBRC 1992 / NRRL Y-12630</strain>
    </source>
</reference>
<feature type="transmembrane region" description="Helical" evidence="4">
    <location>
        <begin position="276"/>
        <end position="296"/>
    </location>
</feature>
<dbReference type="OMA" id="VGMYLCL"/>
<keyword evidence="4" id="KW-1133">Transmembrane helix</keyword>
<feature type="transmembrane region" description="Helical" evidence="4">
    <location>
        <begin position="377"/>
        <end position="403"/>
    </location>
</feature>
<feature type="transmembrane region" description="Helical" evidence="4">
    <location>
        <begin position="161"/>
        <end position="184"/>
    </location>
</feature>
<dbReference type="FunCoup" id="G0V5R1">
    <property type="interactions" value="36"/>
</dbReference>
<dbReference type="AlphaFoldDB" id="G0V5R1"/>
<dbReference type="GeneID" id="96900288"/>
<dbReference type="InterPro" id="IPR011701">
    <property type="entry name" value="MFS"/>
</dbReference>